<dbReference type="HOGENOM" id="CLU_177593_2_0_9"/>
<proteinExistence type="predicted"/>
<reference evidence="1" key="2">
    <citation type="submission" date="2014-06" db="EMBL/GenBank/DDBJ databases">
        <title>Draft genome sequence of Clostridium ramosum(DSM 1402).</title>
        <authorList>
            <person name="Sudarsanam P."/>
            <person name="Ley R."/>
            <person name="Guruge J."/>
            <person name="Turnbaugh P.J."/>
            <person name="Mahowald M."/>
            <person name="Liep D."/>
            <person name="Gordon J."/>
        </authorList>
    </citation>
    <scope>NUCLEOTIDE SEQUENCE</scope>
    <source>
        <strain evidence="1">DSM 1402</strain>
    </source>
</reference>
<evidence type="ECO:0000313" key="1">
    <source>
        <dbReference type="EMBL" id="EDS19824.1"/>
    </source>
</evidence>
<name>B0N264_9FIRM</name>
<dbReference type="InterPro" id="IPR024227">
    <property type="entry name" value="DUF3795"/>
</dbReference>
<comment type="caution">
    <text evidence="1">The sequence shown here is derived from an EMBL/GenBank/DDBJ whole genome shotgun (WGS) entry which is preliminary data.</text>
</comment>
<dbReference type="Pfam" id="PF12675">
    <property type="entry name" value="DUF3795"/>
    <property type="match status" value="1"/>
</dbReference>
<accession>B0N264</accession>
<keyword evidence="2" id="KW-1185">Reference proteome</keyword>
<dbReference type="EMBL" id="ABFX02000003">
    <property type="protein sequence ID" value="EDS19824.1"/>
    <property type="molecule type" value="Genomic_DNA"/>
</dbReference>
<reference evidence="1" key="1">
    <citation type="submission" date="2007-11" db="EMBL/GenBank/DDBJ databases">
        <authorList>
            <person name="Fulton L."/>
            <person name="Clifton S."/>
            <person name="Fulton B."/>
            <person name="Xu J."/>
            <person name="Minx P."/>
            <person name="Pepin K.H."/>
            <person name="Johnson M."/>
            <person name="Thiruvilangam P."/>
            <person name="Bhonagiri V."/>
            <person name="Nash W.E."/>
            <person name="Mardis E.R."/>
            <person name="Wilson R.K."/>
        </authorList>
    </citation>
    <scope>NUCLEOTIDE SEQUENCE [LARGE SCALE GENOMIC DNA]</scope>
    <source>
        <strain evidence="1">DSM 1402</strain>
    </source>
</reference>
<dbReference type="AlphaFoldDB" id="B0N264"/>
<sequence>MVMKMIESRCGIICSECEFKSKIGCAGCINIEHPFWGEICPVKSCVETKELNHCGECEDFPCKLAKSYAYDEKQGDQGKRLEQCRCWGKIK</sequence>
<evidence type="ECO:0000313" key="2">
    <source>
        <dbReference type="Proteomes" id="UP000005798"/>
    </source>
</evidence>
<dbReference type="eggNOG" id="ENOG5032SY6">
    <property type="taxonomic scope" value="Bacteria"/>
</dbReference>
<evidence type="ECO:0008006" key="3">
    <source>
        <dbReference type="Google" id="ProtNLM"/>
    </source>
</evidence>
<organism evidence="1 2">
    <name type="scientific">Thomasclavelia ramosa DSM 1402</name>
    <dbReference type="NCBI Taxonomy" id="445974"/>
    <lineage>
        <taxon>Bacteria</taxon>
        <taxon>Bacillati</taxon>
        <taxon>Bacillota</taxon>
        <taxon>Erysipelotrichia</taxon>
        <taxon>Erysipelotrichales</taxon>
        <taxon>Coprobacillaceae</taxon>
        <taxon>Thomasclavelia</taxon>
    </lineage>
</organism>
<gene>
    <name evidence="1" type="ORF">CLORAM_00700</name>
</gene>
<protein>
    <recommendedName>
        <fullName evidence="3">DUF3795 domain-containing protein</fullName>
    </recommendedName>
</protein>
<dbReference type="Proteomes" id="UP000005798">
    <property type="component" value="Unassembled WGS sequence"/>
</dbReference>